<dbReference type="EMBL" id="JAHLFU010000216">
    <property type="protein sequence ID" value="MBU3854218.1"/>
    <property type="molecule type" value="Genomic_DNA"/>
</dbReference>
<accession>A0A9E2LA87</accession>
<evidence type="ECO:0000313" key="1">
    <source>
        <dbReference type="EMBL" id="MBU3854218.1"/>
    </source>
</evidence>
<reference evidence="1" key="1">
    <citation type="journal article" date="2021" name="PeerJ">
        <title>Extensive microbial diversity within the chicken gut microbiome revealed by metagenomics and culture.</title>
        <authorList>
            <person name="Gilroy R."/>
            <person name="Ravi A."/>
            <person name="Getino M."/>
            <person name="Pursley I."/>
            <person name="Horton D.L."/>
            <person name="Alikhan N.F."/>
            <person name="Baker D."/>
            <person name="Gharbi K."/>
            <person name="Hall N."/>
            <person name="Watson M."/>
            <person name="Adriaenssens E.M."/>
            <person name="Foster-Nyarko E."/>
            <person name="Jarju S."/>
            <person name="Secka A."/>
            <person name="Antonio M."/>
            <person name="Oren A."/>
            <person name="Chaudhuri R.R."/>
            <person name="La Ragione R."/>
            <person name="Hildebrand F."/>
            <person name="Pallen M.J."/>
        </authorList>
    </citation>
    <scope>NUCLEOTIDE SEQUENCE</scope>
    <source>
        <strain evidence="1">G3-2149</strain>
    </source>
</reference>
<dbReference type="AlphaFoldDB" id="A0A9E2LA87"/>
<proteinExistence type="predicted"/>
<gene>
    <name evidence="1" type="ORF">H9789_10485</name>
</gene>
<organism evidence="1 2">
    <name type="scientific">Candidatus Paraprevotella stercoravium</name>
    <dbReference type="NCBI Taxonomy" id="2838725"/>
    <lineage>
        <taxon>Bacteria</taxon>
        <taxon>Pseudomonadati</taxon>
        <taxon>Bacteroidota</taxon>
        <taxon>Bacteroidia</taxon>
        <taxon>Bacteroidales</taxon>
        <taxon>Prevotellaceae</taxon>
        <taxon>Paraprevotella</taxon>
    </lineage>
</organism>
<protein>
    <submittedName>
        <fullName evidence="1">Uncharacterized protein</fullName>
    </submittedName>
</protein>
<comment type="caution">
    <text evidence="1">The sequence shown here is derived from an EMBL/GenBank/DDBJ whole genome shotgun (WGS) entry which is preliminary data.</text>
</comment>
<sequence>MKPNILIGFSGWTGPSSIYGLFKFYNQNLEDSIKIESIIVAHEGTWIDKNAMSCHRDFEYYEDVQKALGRGLEFVGKEYSNLLKRSLFKFKIIHDNAQLVVPATGEEISFEIYGIDRIGNWHLLVKQEL</sequence>
<dbReference type="Proteomes" id="UP000823865">
    <property type="component" value="Unassembled WGS sequence"/>
</dbReference>
<reference evidence="1" key="2">
    <citation type="submission" date="2021-04" db="EMBL/GenBank/DDBJ databases">
        <authorList>
            <person name="Gilroy R."/>
        </authorList>
    </citation>
    <scope>NUCLEOTIDE SEQUENCE</scope>
    <source>
        <strain evidence="1">G3-2149</strain>
    </source>
</reference>
<evidence type="ECO:0000313" key="2">
    <source>
        <dbReference type="Proteomes" id="UP000823865"/>
    </source>
</evidence>
<name>A0A9E2LA87_9BACT</name>